<accession>A0A1M5Z923</accession>
<dbReference type="Pfam" id="PF11138">
    <property type="entry name" value="DUF2911"/>
    <property type="match status" value="1"/>
</dbReference>
<protein>
    <recommendedName>
        <fullName evidence="5">DUF2911 domain-containing protein</fullName>
    </recommendedName>
</protein>
<name>A0A1M5Z923_9FLAO</name>
<proteinExistence type="predicted"/>
<sequence length="184" mass="21080">MKSLIIGSFLLSFLIFGNDVNAQKFSELDKSPLDIAMFRAQDKTPRVRVIYSRPQKKGRDVFATKDGLEKYGEVWRTGANESTEIKFYKEMMVGDTKVPAGTYTLFTIPTEDEWTVILNKDLDTWGAYGYKEERDLVRFTTPAHKTAAPIESFSISFQPTENGSDMFLGWDDMYIQVPIEEVEM</sequence>
<organism evidence="2 3">
    <name type="scientific">Leeuwenhoekiella palythoae</name>
    <dbReference type="NCBI Taxonomy" id="573501"/>
    <lineage>
        <taxon>Bacteria</taxon>
        <taxon>Pseudomonadati</taxon>
        <taxon>Bacteroidota</taxon>
        <taxon>Flavobacteriia</taxon>
        <taxon>Flavobacteriales</taxon>
        <taxon>Flavobacteriaceae</taxon>
        <taxon>Leeuwenhoekiella</taxon>
    </lineage>
</organism>
<dbReference type="OrthoDB" id="187854at2"/>
<evidence type="ECO:0008006" key="5">
    <source>
        <dbReference type="Google" id="ProtNLM"/>
    </source>
</evidence>
<keyword evidence="4" id="KW-1185">Reference proteome</keyword>
<evidence type="ECO:0000313" key="1">
    <source>
        <dbReference type="EMBL" id="RXG28147.1"/>
    </source>
</evidence>
<dbReference type="Proteomes" id="UP000184240">
    <property type="component" value="Unassembled WGS sequence"/>
</dbReference>
<evidence type="ECO:0000313" key="4">
    <source>
        <dbReference type="Proteomes" id="UP000290037"/>
    </source>
</evidence>
<dbReference type="EMBL" id="QOVN01000005">
    <property type="protein sequence ID" value="RXG28147.1"/>
    <property type="molecule type" value="Genomic_DNA"/>
</dbReference>
<reference evidence="3" key="1">
    <citation type="submission" date="2016-11" db="EMBL/GenBank/DDBJ databases">
        <authorList>
            <person name="Varghese N."/>
            <person name="Submissions S."/>
        </authorList>
    </citation>
    <scope>NUCLEOTIDE SEQUENCE [LARGE SCALE GENOMIC DNA]</scope>
    <source>
        <strain evidence="3">DSM 19859</strain>
    </source>
</reference>
<dbReference type="RefSeq" id="WP_072984014.1">
    <property type="nucleotide sequence ID" value="NZ_CP084318.1"/>
</dbReference>
<reference evidence="1 4" key="3">
    <citation type="submission" date="2018-07" db="EMBL/GenBank/DDBJ databases">
        <title>Leeuwenhoekiella genomics.</title>
        <authorList>
            <person name="Tahon G."/>
            <person name="Willems A."/>
        </authorList>
    </citation>
    <scope>NUCLEOTIDE SEQUENCE [LARGE SCALE GENOMIC DNA]</scope>
    <source>
        <strain evidence="1 4">LMG 24856</strain>
    </source>
</reference>
<dbReference type="InterPro" id="IPR021314">
    <property type="entry name" value="DUF2911"/>
</dbReference>
<dbReference type="AlphaFoldDB" id="A0A1M5Z923"/>
<evidence type="ECO:0000313" key="3">
    <source>
        <dbReference type="Proteomes" id="UP000184240"/>
    </source>
</evidence>
<dbReference type="EMBL" id="FQXT01000005">
    <property type="protein sequence ID" value="SHI20731.1"/>
    <property type="molecule type" value="Genomic_DNA"/>
</dbReference>
<evidence type="ECO:0000313" key="2">
    <source>
        <dbReference type="EMBL" id="SHI20731.1"/>
    </source>
</evidence>
<dbReference type="STRING" id="573501.SAMN04487999_2791"/>
<gene>
    <name evidence="1" type="ORF">DSM01_2654</name>
    <name evidence="2" type="ORF">SAMN04487999_2791</name>
</gene>
<dbReference type="Proteomes" id="UP000290037">
    <property type="component" value="Unassembled WGS sequence"/>
</dbReference>
<reference evidence="2" key="2">
    <citation type="submission" date="2016-11" db="EMBL/GenBank/DDBJ databases">
        <authorList>
            <person name="Jaros S."/>
            <person name="Januszkiewicz K."/>
            <person name="Wedrychowicz H."/>
        </authorList>
    </citation>
    <scope>NUCLEOTIDE SEQUENCE [LARGE SCALE GENOMIC DNA]</scope>
    <source>
        <strain evidence="2">DSM 19859</strain>
    </source>
</reference>